<dbReference type="InterPro" id="IPR007445">
    <property type="entry name" value="PilO"/>
</dbReference>
<dbReference type="RefSeq" id="WP_216798846.1">
    <property type="nucleotide sequence ID" value="NZ_CP076723.1"/>
</dbReference>
<keyword evidence="1" id="KW-0175">Coiled coil</keyword>
<keyword evidence="3" id="KW-1185">Reference proteome</keyword>
<sequence>MDPQIEKLLKLPTKEKVALMVLLLLLEGAGLYYGLLSPRIEEQKQLKAKHEELQKQIEENRRIANNLPRFKAEYEQLKRDLDNALTELPNQKEIPSLLTSISNLGKGAGLEFLLFRPKPEVPKDFYAEVPVDISVSGTYYNVADFFVAVGKLPRIVNITNVNFSDIKETGGRTTLKVNCLATTFRFLDAKEAKNANAKANPNANKPK</sequence>
<proteinExistence type="predicted"/>
<dbReference type="EMBL" id="CP076723">
    <property type="protein sequence ID" value="QWV92022.1"/>
    <property type="molecule type" value="Genomic_DNA"/>
</dbReference>
<feature type="coiled-coil region" evidence="1">
    <location>
        <begin position="39"/>
        <end position="94"/>
    </location>
</feature>
<evidence type="ECO:0000313" key="3">
    <source>
        <dbReference type="Proteomes" id="UP000683557"/>
    </source>
</evidence>
<dbReference type="Pfam" id="PF04350">
    <property type="entry name" value="PilO"/>
    <property type="match status" value="1"/>
</dbReference>
<organism evidence="2 3">
    <name type="scientific">Geomonas oryzisoli</name>
    <dbReference type="NCBI Taxonomy" id="2847992"/>
    <lineage>
        <taxon>Bacteria</taxon>
        <taxon>Pseudomonadati</taxon>
        <taxon>Thermodesulfobacteriota</taxon>
        <taxon>Desulfuromonadia</taxon>
        <taxon>Geobacterales</taxon>
        <taxon>Geobacteraceae</taxon>
        <taxon>Geomonas</taxon>
    </lineage>
</organism>
<accession>A0ABX8J5M8</accession>
<reference evidence="2 3" key="1">
    <citation type="submission" date="2021-06" db="EMBL/GenBank/DDBJ databases">
        <title>Gemonas diversity in paddy soil.</title>
        <authorList>
            <person name="Liu G."/>
        </authorList>
    </citation>
    <scope>NUCLEOTIDE SEQUENCE [LARGE SCALE GENOMIC DNA]</scope>
    <source>
        <strain evidence="2 3">RG10</strain>
    </source>
</reference>
<protein>
    <submittedName>
        <fullName evidence="2">Type 4a pilus biogenesis protein PilO</fullName>
    </submittedName>
</protein>
<gene>
    <name evidence="2" type="ORF">KP004_12390</name>
</gene>
<dbReference type="Proteomes" id="UP000683557">
    <property type="component" value="Chromosome"/>
</dbReference>
<name>A0ABX8J5M8_9BACT</name>
<dbReference type="PANTHER" id="PTHR39555">
    <property type="entry name" value="FIMBRIAL ASSEMBLY PROTEIN PILO-LIKE PROTEIN-RELATED"/>
    <property type="match status" value="1"/>
</dbReference>
<evidence type="ECO:0000313" key="2">
    <source>
        <dbReference type="EMBL" id="QWV92022.1"/>
    </source>
</evidence>
<dbReference type="PANTHER" id="PTHR39555:SF1">
    <property type="entry name" value="TYPE IV PILUS INNER MEMBRANE COMPONENT PILO"/>
    <property type="match status" value="1"/>
</dbReference>
<evidence type="ECO:0000256" key="1">
    <source>
        <dbReference type="SAM" id="Coils"/>
    </source>
</evidence>